<evidence type="ECO:0000313" key="5">
    <source>
        <dbReference type="Proteomes" id="UP000501346"/>
    </source>
</evidence>
<dbReference type="Pfam" id="PF03031">
    <property type="entry name" value="NIF"/>
    <property type="match status" value="1"/>
</dbReference>
<dbReference type="OrthoDB" id="277011at2759"/>
<evidence type="ECO:0000313" key="4">
    <source>
        <dbReference type="EMBL" id="QID85386.1"/>
    </source>
</evidence>
<feature type="compositionally biased region" description="Basic and acidic residues" evidence="1">
    <location>
        <begin position="137"/>
        <end position="149"/>
    </location>
</feature>
<dbReference type="SUPFAM" id="SSF56784">
    <property type="entry name" value="HAD-like"/>
    <property type="match status" value="1"/>
</dbReference>
<feature type="region of interest" description="Disordered" evidence="1">
    <location>
        <begin position="50"/>
        <end position="81"/>
    </location>
</feature>
<dbReference type="Proteomes" id="UP000501346">
    <property type="component" value="Chromosome SeVIII-SeXV"/>
</dbReference>
<evidence type="ECO:0000259" key="3">
    <source>
        <dbReference type="PROSITE" id="PS50969"/>
    </source>
</evidence>
<dbReference type="NCBIfam" id="TIGR02251">
    <property type="entry name" value="HIF-SF_euk"/>
    <property type="match status" value="1"/>
</dbReference>
<dbReference type="CDD" id="cd07521">
    <property type="entry name" value="HAD_FCP1-like"/>
    <property type="match status" value="1"/>
</dbReference>
<feature type="transmembrane region" description="Helical" evidence="2">
    <location>
        <begin position="96"/>
        <end position="120"/>
    </location>
</feature>
<keyword evidence="2" id="KW-0472">Membrane</keyword>
<dbReference type="InterPro" id="IPR036412">
    <property type="entry name" value="HAD-like_sf"/>
</dbReference>
<accession>A0A6C1E7N5</accession>
<reference evidence="4 5" key="1">
    <citation type="journal article" date="2019" name="BMC Genomics">
        <title>Chromosome level assembly and comparative genome analysis confirm lager-brewing yeasts originated from a single hybridization.</title>
        <authorList>
            <person name="Salazar A.N."/>
            <person name="Gorter de Vries A.R."/>
            <person name="van den Broek M."/>
            <person name="Brouwers N."/>
            <person name="de la Torre Cortes P."/>
            <person name="Kuijpers N.G.A."/>
            <person name="Daran J.G."/>
            <person name="Abeel T."/>
        </authorList>
    </citation>
    <scope>NUCLEOTIDE SEQUENCE [LARGE SCALE GENOMIC DNA]</scope>
    <source>
        <strain evidence="4 5">CBS 1483</strain>
    </source>
</reference>
<evidence type="ECO:0000256" key="1">
    <source>
        <dbReference type="SAM" id="MobiDB-lite"/>
    </source>
</evidence>
<feature type="region of interest" description="Disordered" evidence="1">
    <location>
        <begin position="133"/>
        <end position="162"/>
    </location>
</feature>
<gene>
    <name evidence="4" type="primary">NEM1_2</name>
    <name evidence="4" type="ORF">GRS66_007959</name>
</gene>
<dbReference type="FunFam" id="3.40.50.1000:FF:000199">
    <property type="entry name" value="Nuclear envelope morphology"/>
    <property type="match status" value="1"/>
</dbReference>
<dbReference type="Gene3D" id="3.40.50.1000">
    <property type="entry name" value="HAD superfamily/HAD-like"/>
    <property type="match status" value="1"/>
</dbReference>
<proteinExistence type="predicted"/>
<feature type="region of interest" description="Disordered" evidence="1">
    <location>
        <begin position="199"/>
        <end position="221"/>
    </location>
</feature>
<keyword evidence="2" id="KW-0812">Transmembrane</keyword>
<feature type="domain" description="FCP1 homology" evidence="3">
    <location>
        <begin position="252"/>
        <end position="430"/>
    </location>
</feature>
<dbReference type="PROSITE" id="PS50969">
    <property type="entry name" value="FCP1"/>
    <property type="match status" value="1"/>
</dbReference>
<dbReference type="EMBL" id="CP049005">
    <property type="protein sequence ID" value="QID85386.1"/>
    <property type="molecule type" value="Genomic_DNA"/>
</dbReference>
<dbReference type="InterPro" id="IPR004274">
    <property type="entry name" value="FCP1_dom"/>
</dbReference>
<dbReference type="InterPro" id="IPR011948">
    <property type="entry name" value="Dullard_phosphatase"/>
</dbReference>
<organism evidence="4 5">
    <name type="scientific">Saccharomyces pastorianus</name>
    <name type="common">Lager yeast</name>
    <name type="synonym">Saccharomyces cerevisiae x Saccharomyces eubayanus</name>
    <dbReference type="NCBI Taxonomy" id="27292"/>
    <lineage>
        <taxon>Eukaryota</taxon>
        <taxon>Fungi</taxon>
        <taxon>Dikarya</taxon>
        <taxon>Ascomycota</taxon>
        <taxon>Saccharomycotina</taxon>
        <taxon>Saccharomycetes</taxon>
        <taxon>Saccharomycetales</taxon>
        <taxon>Saccharomycetaceae</taxon>
        <taxon>Saccharomyces</taxon>
    </lineage>
</organism>
<dbReference type="PANTHER" id="PTHR12210">
    <property type="entry name" value="DULLARD PROTEIN PHOSPHATASE"/>
    <property type="match status" value="1"/>
</dbReference>
<protein>
    <submittedName>
        <fullName evidence="4">Nuclear envelope morphology protein 1</fullName>
    </submittedName>
</protein>
<feature type="compositionally biased region" description="Low complexity" evidence="1">
    <location>
        <begin position="199"/>
        <end position="208"/>
    </location>
</feature>
<sequence>MNALKYFSNHLITANKPKKTINVEVTKVQDSLSASNGTFDTRASNIENDHTVKAKHLRSSSTEGSNESKQDEKYNGPVSTKPKALSRILKEKIVSILWAILLFLPYYLIIKPLMSLWFVFTFPLNVIERRVKHTDKRNKESGDSGHESSTDSSHSGDFNEKQDAENRNLNTIPEIVEDDLNAGDEIILQRDNVKGSLLKAADDAQSAKSKSRRYSKSETSLTNHSTANAVFGTKRMGRFLFPKKLIPKSILNTQKKKKLVIDLDETLIHSASRGTTHSNSSQAHLVEVKFGISGISTLYFIHKRPYCDLFLTKASKWYDLIIFTASMKEYADPVIDWLEGSFAASFSKRYYRSDCVLRDGVGYIKDLSIIKSSEENGKGSPLSSLDDVIIIDNSPVSYAMNVDNAIQVEGWISDPTDTDLLNLLPFLEAMRYSTDVRNILALKHGEKAFNMN</sequence>
<keyword evidence="5" id="KW-1185">Reference proteome</keyword>
<dbReference type="GO" id="GO:0016791">
    <property type="term" value="F:phosphatase activity"/>
    <property type="evidence" value="ECO:0007669"/>
    <property type="project" value="InterPro"/>
</dbReference>
<keyword evidence="2" id="KW-1133">Transmembrane helix</keyword>
<name>A0A6C1E7N5_SACPS</name>
<dbReference type="AlphaFoldDB" id="A0A6C1E7N5"/>
<evidence type="ECO:0000256" key="2">
    <source>
        <dbReference type="SAM" id="Phobius"/>
    </source>
</evidence>
<dbReference type="InterPro" id="IPR050365">
    <property type="entry name" value="TIM50"/>
</dbReference>
<dbReference type="SMART" id="SM00577">
    <property type="entry name" value="CPDc"/>
    <property type="match status" value="1"/>
</dbReference>
<dbReference type="InterPro" id="IPR023214">
    <property type="entry name" value="HAD_sf"/>
</dbReference>